<name>A0A323US49_9RHOO</name>
<protein>
    <submittedName>
        <fullName evidence="2">Type VI secretion system baseplate subunit TssE</fullName>
    </submittedName>
</protein>
<evidence type="ECO:0000259" key="1">
    <source>
        <dbReference type="Pfam" id="PF04965"/>
    </source>
</evidence>
<accession>A0A323US49</accession>
<comment type="caution">
    <text evidence="2">The sequence shown here is derived from an EMBL/GenBank/DDBJ whole genome shotgun (WGS) entry which is preliminary data.</text>
</comment>
<dbReference type="SUPFAM" id="SSF160719">
    <property type="entry name" value="gpW/gp25-like"/>
    <property type="match status" value="1"/>
</dbReference>
<evidence type="ECO:0000313" key="3">
    <source>
        <dbReference type="Proteomes" id="UP000248259"/>
    </source>
</evidence>
<keyword evidence="3" id="KW-1185">Reference proteome</keyword>
<sequence length="169" mass="19017">MIERLAQDRLQPALLDRLRDDAPELRTEALERSVLSRSQLREAVLRDLTWLLNATRPPASDGLAHWTEADQSVLNYGMPCFSGETASSLDITELERAISDALTRFEPRIIPGTLKISTDQQESVLDWHNVIGVRISAQIWAQPIPLELLLRTELDLESGLVEVRDLGSH</sequence>
<dbReference type="Proteomes" id="UP000248259">
    <property type="component" value="Unassembled WGS sequence"/>
</dbReference>
<dbReference type="InterPro" id="IPR007048">
    <property type="entry name" value="IraD/Gp25-like"/>
</dbReference>
<dbReference type="PANTHER" id="PTHR38595">
    <property type="entry name" value="CYTOPLASMIC PROTEIN-RELATED"/>
    <property type="match status" value="1"/>
</dbReference>
<dbReference type="AlphaFoldDB" id="A0A323US49"/>
<organism evidence="2 3">
    <name type="scientific">Parazoarcus communis SWub3 = DSM 12120</name>
    <dbReference type="NCBI Taxonomy" id="1121029"/>
    <lineage>
        <taxon>Bacteria</taxon>
        <taxon>Pseudomonadati</taxon>
        <taxon>Pseudomonadota</taxon>
        <taxon>Betaproteobacteria</taxon>
        <taxon>Rhodocyclales</taxon>
        <taxon>Zoogloeaceae</taxon>
        <taxon>Parazoarcus</taxon>
    </lineage>
</organism>
<evidence type="ECO:0000313" key="2">
    <source>
        <dbReference type="EMBL" id="PZA15309.1"/>
    </source>
</evidence>
<dbReference type="Pfam" id="PF04965">
    <property type="entry name" value="GPW_gp25"/>
    <property type="match status" value="1"/>
</dbReference>
<dbReference type="NCBIfam" id="TIGR03357">
    <property type="entry name" value="VI_zyme"/>
    <property type="match status" value="1"/>
</dbReference>
<dbReference type="RefSeq" id="WP_110527361.1">
    <property type="nucleotide sequence ID" value="NZ_QKOE01000015.1"/>
</dbReference>
<dbReference type="EMBL" id="QKOE01000015">
    <property type="protein sequence ID" value="PZA15309.1"/>
    <property type="molecule type" value="Genomic_DNA"/>
</dbReference>
<dbReference type="InterPro" id="IPR017737">
    <property type="entry name" value="TssE1-like"/>
</dbReference>
<dbReference type="OrthoDB" id="119583at2"/>
<reference evidence="2 3" key="1">
    <citation type="submission" date="2018-06" db="EMBL/GenBank/DDBJ databases">
        <title>Azoarcus communis strain SWub3 genome.</title>
        <authorList>
            <person name="Zorraquino Salvo V."/>
            <person name="Toubiana D."/>
            <person name="Blumwald E."/>
        </authorList>
    </citation>
    <scope>NUCLEOTIDE SEQUENCE [LARGE SCALE GENOMIC DNA]</scope>
    <source>
        <strain evidence="2 3">SWub3</strain>
    </source>
</reference>
<feature type="domain" description="IraD/Gp25-like" evidence="1">
    <location>
        <begin position="38"/>
        <end position="143"/>
    </location>
</feature>
<gene>
    <name evidence="2" type="primary">tssE</name>
    <name evidence="2" type="ORF">DNK49_17305</name>
</gene>
<dbReference type="InterPro" id="IPR053176">
    <property type="entry name" value="T6SS_TssE1-like"/>
</dbReference>
<dbReference type="PANTHER" id="PTHR38595:SF1">
    <property type="entry name" value="TYPE VI SECRETION SYSTEM COMPONENT TSSE1"/>
    <property type="match status" value="1"/>
</dbReference>
<proteinExistence type="predicted"/>